<keyword evidence="3" id="KW-1185">Reference proteome</keyword>
<reference evidence="2 3" key="1">
    <citation type="submission" date="2024-05" db="EMBL/GenBank/DDBJ databases">
        <title>Haplotype-resolved chromosome-level genome assembly of Huyou (Citrus changshanensis).</title>
        <authorList>
            <person name="Miao C."/>
            <person name="Chen W."/>
            <person name="Wu Y."/>
            <person name="Wang L."/>
            <person name="Zhao S."/>
            <person name="Grierson D."/>
            <person name="Xu C."/>
            <person name="Chen K."/>
        </authorList>
    </citation>
    <scope>NUCLEOTIDE SEQUENCE [LARGE SCALE GENOMIC DNA]</scope>
    <source>
        <strain evidence="2">01-14</strain>
        <tissue evidence="2">Leaf</tissue>
    </source>
</reference>
<organism evidence="2 3">
    <name type="scientific">Citrus x changshan-huyou</name>
    <dbReference type="NCBI Taxonomy" id="2935761"/>
    <lineage>
        <taxon>Eukaryota</taxon>
        <taxon>Viridiplantae</taxon>
        <taxon>Streptophyta</taxon>
        <taxon>Embryophyta</taxon>
        <taxon>Tracheophyta</taxon>
        <taxon>Spermatophyta</taxon>
        <taxon>Magnoliopsida</taxon>
        <taxon>eudicotyledons</taxon>
        <taxon>Gunneridae</taxon>
        <taxon>Pentapetalae</taxon>
        <taxon>rosids</taxon>
        <taxon>malvids</taxon>
        <taxon>Sapindales</taxon>
        <taxon>Rutaceae</taxon>
        <taxon>Aurantioideae</taxon>
        <taxon>Citrus</taxon>
    </lineage>
</organism>
<comment type="caution">
    <text evidence="2">The sequence shown here is derived from an EMBL/GenBank/DDBJ whole genome shotgun (WGS) entry which is preliminary data.</text>
</comment>
<feature type="region of interest" description="Disordered" evidence="1">
    <location>
        <begin position="40"/>
        <end position="78"/>
    </location>
</feature>
<evidence type="ECO:0000313" key="3">
    <source>
        <dbReference type="Proteomes" id="UP001428341"/>
    </source>
</evidence>
<sequence>MEYEFRGCIDILWRTKVDPLIIGEPARVGKTGENCHCQRNHRQVNSDDGENTPAATAKEKKKEPKEESEDDMGFCLTI</sequence>
<protein>
    <submittedName>
        <fullName evidence="2">Uncharacterized protein</fullName>
    </submittedName>
</protein>
<name>A0AAP0MGR2_9ROSI</name>
<accession>A0AAP0MGR2</accession>
<evidence type="ECO:0000313" key="2">
    <source>
        <dbReference type="EMBL" id="KAK9207827.1"/>
    </source>
</evidence>
<gene>
    <name evidence="2" type="ORF">WN944_000174</name>
</gene>
<dbReference type="Proteomes" id="UP001428341">
    <property type="component" value="Unassembled WGS sequence"/>
</dbReference>
<dbReference type="EMBL" id="JBCGBO010000004">
    <property type="protein sequence ID" value="KAK9207827.1"/>
    <property type="molecule type" value="Genomic_DNA"/>
</dbReference>
<evidence type="ECO:0000256" key="1">
    <source>
        <dbReference type="SAM" id="MobiDB-lite"/>
    </source>
</evidence>
<proteinExistence type="predicted"/>
<dbReference type="AlphaFoldDB" id="A0AAP0MGR2"/>